<dbReference type="GO" id="GO:0046872">
    <property type="term" value="F:metal ion binding"/>
    <property type="evidence" value="ECO:0007669"/>
    <property type="project" value="UniProtKB-KW"/>
</dbReference>
<feature type="domain" description="DDE Tnp4" evidence="3">
    <location>
        <begin position="45"/>
        <end position="110"/>
    </location>
</feature>
<keyword evidence="2" id="KW-0479">Metal-binding</keyword>
<comment type="cofactor">
    <cofactor evidence="1">
        <name>a divalent metal cation</name>
        <dbReference type="ChEBI" id="CHEBI:60240"/>
    </cofactor>
</comment>
<dbReference type="EMBL" id="DAKRPA010000027">
    <property type="protein sequence ID" value="DBA02787.1"/>
    <property type="molecule type" value="Genomic_DNA"/>
</dbReference>
<accession>A0AAV2ZBP1</accession>
<comment type="caution">
    <text evidence="4">The sequence shown here is derived from an EMBL/GenBank/DDBJ whole genome shotgun (WGS) entry which is preliminary data.</text>
</comment>
<feature type="non-terminal residue" evidence="4">
    <location>
        <position position="119"/>
    </location>
</feature>
<evidence type="ECO:0000313" key="4">
    <source>
        <dbReference type="EMBL" id="DBA02787.1"/>
    </source>
</evidence>
<evidence type="ECO:0000313" key="5">
    <source>
        <dbReference type="Proteomes" id="UP001146120"/>
    </source>
</evidence>
<dbReference type="InterPro" id="IPR027806">
    <property type="entry name" value="HARBI1_dom"/>
</dbReference>
<evidence type="ECO:0000259" key="3">
    <source>
        <dbReference type="Pfam" id="PF13359"/>
    </source>
</evidence>
<organism evidence="4 5">
    <name type="scientific">Lagenidium giganteum</name>
    <dbReference type="NCBI Taxonomy" id="4803"/>
    <lineage>
        <taxon>Eukaryota</taxon>
        <taxon>Sar</taxon>
        <taxon>Stramenopiles</taxon>
        <taxon>Oomycota</taxon>
        <taxon>Peronosporomycetes</taxon>
        <taxon>Pythiales</taxon>
        <taxon>Pythiaceae</taxon>
    </lineage>
</organism>
<dbReference type="AlphaFoldDB" id="A0AAV2ZBP1"/>
<dbReference type="Proteomes" id="UP001146120">
    <property type="component" value="Unassembled WGS sequence"/>
</dbReference>
<evidence type="ECO:0000256" key="1">
    <source>
        <dbReference type="ARBA" id="ARBA00001968"/>
    </source>
</evidence>
<dbReference type="Pfam" id="PF13359">
    <property type="entry name" value="DDE_Tnp_4"/>
    <property type="match status" value="1"/>
</dbReference>
<proteinExistence type="predicted"/>
<protein>
    <recommendedName>
        <fullName evidence="3">DDE Tnp4 domain-containing protein</fullName>
    </recommendedName>
</protein>
<reference evidence="4" key="1">
    <citation type="submission" date="2022-11" db="EMBL/GenBank/DDBJ databases">
        <authorList>
            <person name="Morgan W.R."/>
            <person name="Tartar A."/>
        </authorList>
    </citation>
    <scope>NUCLEOTIDE SEQUENCE</scope>
    <source>
        <strain evidence="4">ARSEF 373</strain>
    </source>
</reference>
<gene>
    <name evidence="4" type="ORF">N0F65_010715</name>
</gene>
<reference evidence="4" key="2">
    <citation type="journal article" date="2023" name="Microbiol Resour">
        <title>Decontamination and Annotation of the Draft Genome Sequence of the Oomycete Lagenidium giganteum ARSEF 373.</title>
        <authorList>
            <person name="Morgan W.R."/>
            <person name="Tartar A."/>
        </authorList>
    </citation>
    <scope>NUCLEOTIDE SEQUENCE</scope>
    <source>
        <strain evidence="4">ARSEF 373</strain>
    </source>
</reference>
<evidence type="ECO:0000256" key="2">
    <source>
        <dbReference type="ARBA" id="ARBA00022723"/>
    </source>
</evidence>
<sequence length="119" mass="13901">MHYKENLTTHQCCATNWVARNDARVQIARRTVSLRRSCIPYVAFLIVPVKGKQLSPQQQEFNIAMSSVRESVEWNFGRTKTQWAFVDFKKQKVMLSPVRKVVKVSMLLTNCHCYFHRGP</sequence>
<name>A0AAV2ZBP1_9STRA</name>
<keyword evidence="5" id="KW-1185">Reference proteome</keyword>